<evidence type="ECO:0000256" key="2">
    <source>
        <dbReference type="SAM" id="SignalP"/>
    </source>
</evidence>
<reference evidence="3 4" key="1">
    <citation type="submission" date="2024-10" db="EMBL/GenBank/DDBJ databases">
        <authorList>
            <person name="Kim D."/>
        </authorList>
    </citation>
    <scope>NUCLEOTIDE SEQUENCE [LARGE SCALE GENOMIC DNA]</scope>
    <source>
        <strain evidence="3">BH-2024</strain>
    </source>
</reference>
<feature type="signal peptide" evidence="2">
    <location>
        <begin position="1"/>
        <end position="18"/>
    </location>
</feature>
<dbReference type="Pfam" id="PF00314">
    <property type="entry name" value="Thaumatin"/>
    <property type="match status" value="1"/>
</dbReference>
<organism evidence="3 4">
    <name type="scientific">Heterodera trifolii</name>
    <dbReference type="NCBI Taxonomy" id="157864"/>
    <lineage>
        <taxon>Eukaryota</taxon>
        <taxon>Metazoa</taxon>
        <taxon>Ecdysozoa</taxon>
        <taxon>Nematoda</taxon>
        <taxon>Chromadorea</taxon>
        <taxon>Rhabditida</taxon>
        <taxon>Tylenchina</taxon>
        <taxon>Tylenchomorpha</taxon>
        <taxon>Tylenchoidea</taxon>
        <taxon>Heteroderidae</taxon>
        <taxon>Heteroderinae</taxon>
        <taxon>Heterodera</taxon>
    </lineage>
</organism>
<dbReference type="PANTHER" id="PTHR31013">
    <property type="entry name" value="THAUMATIN FAMILY PROTEIN-RELATED"/>
    <property type="match status" value="1"/>
</dbReference>
<feature type="region of interest" description="Disordered" evidence="1">
    <location>
        <begin position="71"/>
        <end position="109"/>
    </location>
</feature>
<dbReference type="EMBL" id="JBICBT010001341">
    <property type="protein sequence ID" value="KAL3072201.1"/>
    <property type="molecule type" value="Genomic_DNA"/>
</dbReference>
<dbReference type="Gene3D" id="2.60.110.10">
    <property type="entry name" value="Thaumatin"/>
    <property type="match status" value="1"/>
</dbReference>
<dbReference type="SUPFAM" id="SSF49870">
    <property type="entry name" value="Osmotin, thaumatin-like protein"/>
    <property type="match status" value="1"/>
</dbReference>
<evidence type="ECO:0000313" key="3">
    <source>
        <dbReference type="EMBL" id="KAL3072201.1"/>
    </source>
</evidence>
<name>A0ABD2HYY7_9BILA</name>
<gene>
    <name evidence="3" type="ORF">niasHT_036694</name>
</gene>
<dbReference type="InterPro" id="IPR001938">
    <property type="entry name" value="Thaumatin"/>
</dbReference>
<dbReference type="AlphaFoldDB" id="A0ABD2HYY7"/>
<feature type="compositionally biased region" description="Basic residues" evidence="1">
    <location>
        <begin position="100"/>
        <end position="109"/>
    </location>
</feature>
<keyword evidence="2" id="KW-0732">Signal</keyword>
<dbReference type="Proteomes" id="UP001620626">
    <property type="component" value="Unassembled WGS sequence"/>
</dbReference>
<dbReference type="PROSITE" id="PS51367">
    <property type="entry name" value="THAUMATIN_2"/>
    <property type="match status" value="1"/>
</dbReference>
<feature type="chain" id="PRO_5044748754" evidence="2">
    <location>
        <begin position="19"/>
        <end position="538"/>
    </location>
</feature>
<dbReference type="PANTHER" id="PTHR31013:SF2">
    <property type="entry name" value="THAUMATIN-LIKE PROTEIN"/>
    <property type="match status" value="1"/>
</dbReference>
<dbReference type="InterPro" id="IPR037176">
    <property type="entry name" value="Osmotin/thaumatin-like_sf"/>
</dbReference>
<evidence type="ECO:0000313" key="4">
    <source>
        <dbReference type="Proteomes" id="UP001620626"/>
    </source>
</evidence>
<accession>A0ABD2HYY7</accession>
<keyword evidence="4" id="KW-1185">Reference proteome</keyword>
<comment type="caution">
    <text evidence="3">The sequence shown here is derived from an EMBL/GenBank/DDBJ whole genome shotgun (WGS) entry which is preliminary data.</text>
</comment>
<evidence type="ECO:0000256" key="1">
    <source>
        <dbReference type="SAM" id="MobiDB-lite"/>
    </source>
</evidence>
<proteinExistence type="predicted"/>
<dbReference type="SMART" id="SM00205">
    <property type="entry name" value="THN"/>
    <property type="match status" value="1"/>
</dbReference>
<feature type="compositionally biased region" description="Basic residues" evidence="1">
    <location>
        <begin position="79"/>
        <end position="89"/>
    </location>
</feature>
<sequence>MIVRAVAMLAFFLNVSDGMPNALSTANGIPSSQFVQNPSIMQQMAMNNHPINNKFDIGTNSLGVNQHQPVAEAPEAAHQQKKNNRKNNRHGNGGGEHKMHVAQRHKTPNKRIKLKEKQKLRIKKSKDMGGMRSKVKKLIMFFAFLLLSVSTYTDKMPSNVMIQYDNKFVPIEQKYLSCQNVSNGGVGYNCEFSLDNLEVDEESSKLSIWANVRNDNSSSLQKLTELDIGKCEIEDGRAYCGERIEIKPDQIDQLDKIELKKVPTAAATDRKLLQQQDKATTKRKVPRGGRKLLQQGGGGMNFLFVNKCPYDITVIGAKEGNNIIPPTIVPQGQTAQATVAGGLTSCRLWAETDCGQALPDGSGGTKACSPTQADPTVSLFEWSTDQQGQTFYDISYVDAASVPMSVFEPTCAKNISYNPNLGNSIQNLWNAVPAPMQAVDQFGKQFVKSPCQAYDSAATCCTGAHNLPTTCGVFYQPDGTAQTNNMTQAEIDGLNAMHTAFPSSYSYAYDDKIATGMCPGVNQFTIGFGTNCNDASCS</sequence>
<protein>
    <submittedName>
        <fullName evidence="3">Uncharacterized protein</fullName>
    </submittedName>
</protein>